<gene>
    <name evidence="4" type="primary">trbB</name>
    <name evidence="4" type="ORF">E9677_18640</name>
</gene>
<evidence type="ECO:0000256" key="2">
    <source>
        <dbReference type="ARBA" id="ARBA00022840"/>
    </source>
</evidence>
<sequence length="311" mass="33809">MAATGTRDRLIRKLKDAFGASLCHALGDADVTEIMLNPDGRLYIEKLGMGMEPAGTLDPGRAEVLIGVVAHALGQEINASKPIISGEIPLGGHRFEGLLPPAVKAPAFSIRRRATSRIALHDYVTTGVMTSLQYQHIHDAIKERRNILVCGGTGSGKTTLANALMLEIHRLFPRDRILLIEDTVEIEVAAENAVMLRSSDDVPIDRLLKSTLRLRPDRIMVGEVRDGAALTLLKAWNTGHPGGFTTLHANDARAALTRLEQLVSEVSQTSMSRVIADAVDLVVSIRRTDGGRRVEEVLCVEGFDQGQYQLT</sequence>
<dbReference type="Gene3D" id="3.30.450.90">
    <property type="match status" value="1"/>
</dbReference>
<dbReference type="PANTHER" id="PTHR30486">
    <property type="entry name" value="TWITCHING MOTILITY PROTEIN PILT"/>
    <property type="match status" value="1"/>
</dbReference>
<dbReference type="PANTHER" id="PTHR30486:SF6">
    <property type="entry name" value="TYPE IV PILUS RETRACTATION ATPASE PILT"/>
    <property type="match status" value="1"/>
</dbReference>
<evidence type="ECO:0000313" key="5">
    <source>
        <dbReference type="Proteomes" id="UP000309667"/>
    </source>
</evidence>
<dbReference type="Proteomes" id="UP000309667">
    <property type="component" value="Unassembled WGS sequence"/>
</dbReference>
<dbReference type="PROSITE" id="PS00662">
    <property type="entry name" value="T2SP_E"/>
    <property type="match status" value="1"/>
</dbReference>
<feature type="domain" description="Bacterial type II secretion system protein E" evidence="3">
    <location>
        <begin position="212"/>
        <end position="226"/>
    </location>
</feature>
<keyword evidence="5" id="KW-1185">Reference proteome</keyword>
<dbReference type="CDD" id="cd01130">
    <property type="entry name" value="VirB11-like_ATPase"/>
    <property type="match status" value="1"/>
</dbReference>
<dbReference type="SUPFAM" id="SSF52540">
    <property type="entry name" value="P-loop containing nucleoside triphosphate hydrolases"/>
    <property type="match status" value="1"/>
</dbReference>
<evidence type="ECO:0000259" key="3">
    <source>
        <dbReference type="PROSITE" id="PS00662"/>
    </source>
</evidence>
<dbReference type="InterPro" id="IPR050921">
    <property type="entry name" value="T4SS_GSP_E_ATPase"/>
</dbReference>
<keyword evidence="2" id="KW-0067">ATP-binding</keyword>
<evidence type="ECO:0000313" key="4">
    <source>
        <dbReference type="EMBL" id="THV12853.1"/>
    </source>
</evidence>
<dbReference type="EMBL" id="STGT01000004">
    <property type="protein sequence ID" value="THV12853.1"/>
    <property type="molecule type" value="Genomic_DNA"/>
</dbReference>
<keyword evidence="2" id="KW-0547">Nucleotide-binding</keyword>
<evidence type="ECO:0000256" key="1">
    <source>
        <dbReference type="ARBA" id="ARBA00006611"/>
    </source>
</evidence>
<protein>
    <submittedName>
        <fullName evidence="4">P-type conjugative transfer ATPase TrbB</fullName>
    </submittedName>
</protein>
<dbReference type="InterPro" id="IPR027417">
    <property type="entry name" value="P-loop_NTPase"/>
</dbReference>
<dbReference type="RefSeq" id="WP_136559643.1">
    <property type="nucleotide sequence ID" value="NZ_STGT01000004.1"/>
</dbReference>
<comment type="caution">
    <text evidence="4">The sequence shown here is derived from an EMBL/GenBank/DDBJ whole genome shotgun (WGS) entry which is preliminary data.</text>
</comment>
<organism evidence="4 5">
    <name type="scientific">Rhizobium rhizophilum</name>
    <dbReference type="NCBI Taxonomy" id="1850373"/>
    <lineage>
        <taxon>Bacteria</taxon>
        <taxon>Pseudomonadati</taxon>
        <taxon>Pseudomonadota</taxon>
        <taxon>Alphaproteobacteria</taxon>
        <taxon>Hyphomicrobiales</taxon>
        <taxon>Rhizobiaceae</taxon>
        <taxon>Rhizobium/Agrobacterium group</taxon>
        <taxon>Rhizobium</taxon>
    </lineage>
</organism>
<name>A0ABY2QS56_9HYPH</name>
<comment type="similarity">
    <text evidence="1">Belongs to the GSP E family.</text>
</comment>
<proteinExistence type="inferred from homology"/>
<dbReference type="InterPro" id="IPR014149">
    <property type="entry name" value="Conjug-transfer_TrbB"/>
</dbReference>
<accession>A0ABY2QS56</accession>
<dbReference type="Pfam" id="PF00437">
    <property type="entry name" value="T2SSE"/>
    <property type="match status" value="1"/>
</dbReference>
<dbReference type="InterPro" id="IPR001482">
    <property type="entry name" value="T2SS/T4SS_dom"/>
</dbReference>
<dbReference type="Gene3D" id="3.40.50.300">
    <property type="entry name" value="P-loop containing nucleotide triphosphate hydrolases"/>
    <property type="match status" value="1"/>
</dbReference>
<reference evidence="4 5" key="1">
    <citation type="submission" date="2019-04" db="EMBL/GenBank/DDBJ databases">
        <title>Genome sequence of strain 7209-2.</title>
        <authorList>
            <person name="Gao J."/>
            <person name="Sun J."/>
        </authorList>
    </citation>
    <scope>NUCLEOTIDE SEQUENCE [LARGE SCALE GENOMIC DNA]</scope>
    <source>
        <strain evidence="4 5">7209-2</strain>
    </source>
</reference>
<dbReference type="NCBIfam" id="TIGR02782">
    <property type="entry name" value="TrbB_P"/>
    <property type="match status" value="1"/>
</dbReference>